<feature type="domain" description="HTH lacI-type" evidence="5">
    <location>
        <begin position="2"/>
        <end position="56"/>
    </location>
</feature>
<accession>A0A916K5J8</accession>
<evidence type="ECO:0000256" key="1">
    <source>
        <dbReference type="ARBA" id="ARBA00023015"/>
    </source>
</evidence>
<dbReference type="GO" id="GO:0000976">
    <property type="term" value="F:transcription cis-regulatory region binding"/>
    <property type="evidence" value="ECO:0007669"/>
    <property type="project" value="TreeGrafter"/>
</dbReference>
<dbReference type="SMART" id="SM00354">
    <property type="entry name" value="HTH_LACI"/>
    <property type="match status" value="1"/>
</dbReference>
<keyword evidence="3" id="KW-0804">Transcription</keyword>
<dbReference type="EMBL" id="CAJVAS010000012">
    <property type="protein sequence ID" value="CAG7629281.1"/>
    <property type="molecule type" value="Genomic_DNA"/>
</dbReference>
<name>A0A916K5J8_9BACL</name>
<dbReference type="InterPro" id="IPR001647">
    <property type="entry name" value="HTH_TetR"/>
</dbReference>
<reference evidence="7" key="1">
    <citation type="submission" date="2021-06" db="EMBL/GenBank/DDBJ databases">
        <authorList>
            <person name="Criscuolo A."/>
        </authorList>
    </citation>
    <scope>NUCLEOTIDE SEQUENCE</scope>
    <source>
        <strain evidence="7">CIP111600</strain>
    </source>
</reference>
<dbReference type="Proteomes" id="UP000693672">
    <property type="component" value="Unassembled WGS sequence"/>
</dbReference>
<comment type="caution">
    <text evidence="7">The sequence shown here is derived from an EMBL/GenBank/DDBJ whole genome shotgun (WGS) entry which is preliminary data.</text>
</comment>
<evidence type="ECO:0000313" key="7">
    <source>
        <dbReference type="EMBL" id="CAG7629281.1"/>
    </source>
</evidence>
<dbReference type="InterPro" id="IPR000843">
    <property type="entry name" value="HTH_LacI"/>
</dbReference>
<evidence type="ECO:0000313" key="8">
    <source>
        <dbReference type="Proteomes" id="UP000693672"/>
    </source>
</evidence>
<dbReference type="RefSeq" id="WP_218092849.1">
    <property type="nucleotide sequence ID" value="NZ_CAJVAS010000012.1"/>
</dbReference>
<dbReference type="InterPro" id="IPR046335">
    <property type="entry name" value="LacI/GalR-like_sensor"/>
</dbReference>
<keyword evidence="1" id="KW-0805">Transcription regulation</keyword>
<keyword evidence="8" id="KW-1185">Reference proteome</keyword>
<feature type="DNA-binding region" description="H-T-H motif" evidence="4">
    <location>
        <begin position="3"/>
        <end position="22"/>
    </location>
</feature>
<evidence type="ECO:0000256" key="2">
    <source>
        <dbReference type="ARBA" id="ARBA00023125"/>
    </source>
</evidence>
<keyword evidence="2 4" id="KW-0238">DNA-binding</keyword>
<evidence type="ECO:0000259" key="6">
    <source>
        <dbReference type="PROSITE" id="PS50977"/>
    </source>
</evidence>
<proteinExistence type="predicted"/>
<dbReference type="CDD" id="cd01392">
    <property type="entry name" value="HTH_LacI"/>
    <property type="match status" value="1"/>
</dbReference>
<evidence type="ECO:0000256" key="4">
    <source>
        <dbReference type="PROSITE-ProRule" id="PRU00335"/>
    </source>
</evidence>
<dbReference type="AlphaFoldDB" id="A0A916K5J8"/>
<dbReference type="GO" id="GO:0003700">
    <property type="term" value="F:DNA-binding transcription factor activity"/>
    <property type="evidence" value="ECO:0007669"/>
    <property type="project" value="TreeGrafter"/>
</dbReference>
<gene>
    <name evidence="7" type="primary">rbsR_5</name>
    <name evidence="7" type="ORF">PAESOLCIP111_03087</name>
</gene>
<dbReference type="PANTHER" id="PTHR30146:SF109">
    <property type="entry name" value="HTH-TYPE TRANSCRIPTIONAL REGULATOR GALS"/>
    <property type="match status" value="1"/>
</dbReference>
<evidence type="ECO:0000256" key="3">
    <source>
        <dbReference type="ARBA" id="ARBA00023163"/>
    </source>
</evidence>
<protein>
    <submittedName>
        <fullName evidence="7">Ribose operon repressor</fullName>
    </submittedName>
</protein>
<evidence type="ECO:0000259" key="5">
    <source>
        <dbReference type="PROSITE" id="PS50932"/>
    </source>
</evidence>
<feature type="domain" description="HTH tetR-type" evidence="6">
    <location>
        <begin position="1"/>
        <end position="40"/>
    </location>
</feature>
<dbReference type="PROSITE" id="PS50932">
    <property type="entry name" value="HTH_LACI_2"/>
    <property type="match status" value="1"/>
</dbReference>
<dbReference type="Pfam" id="PF00356">
    <property type="entry name" value="LacI"/>
    <property type="match status" value="1"/>
</dbReference>
<dbReference type="PROSITE" id="PS50977">
    <property type="entry name" value="HTH_TETR_2"/>
    <property type="match status" value="1"/>
</dbReference>
<organism evidence="7 8">
    <name type="scientific">Paenibacillus solanacearum</name>
    <dbReference type="NCBI Taxonomy" id="2048548"/>
    <lineage>
        <taxon>Bacteria</taxon>
        <taxon>Bacillati</taxon>
        <taxon>Bacillota</taxon>
        <taxon>Bacilli</taxon>
        <taxon>Bacillales</taxon>
        <taxon>Paenibacillaceae</taxon>
        <taxon>Paenibacillus</taxon>
    </lineage>
</organism>
<dbReference type="PANTHER" id="PTHR30146">
    <property type="entry name" value="LACI-RELATED TRANSCRIPTIONAL REPRESSOR"/>
    <property type="match status" value="1"/>
</dbReference>
<sequence>MATINDVAKRAGVSKGTVSSVFSKKRPISTEVTERVLAAAKELSYFPNQLARSLAIKKTMIVGLKIPISREHAMSGFEVQLINGVIRECSKRGYRVLLDTLPEHDDPIHFAVDPVDGVIMLNPRTNDPRIDRYKLMQTPLVLIGRPDPMDASVCYVDNDNVRIGSQVGQYLIDNGHTSVLFLNASSDMTVAADRKSGLYEAFERSGLSTEQLKVLHYSRKQHGNPTKYGYVSLKHSYGNHEFTAVIADTDRVALGALQATRELGIVIPEQLSIVALSDDPILAQETSPKLTSVELSAELLGSEAAKILLKKIKNIGIVQQKVIDAKLILRESCKTYV</sequence>
<dbReference type="Pfam" id="PF13377">
    <property type="entry name" value="Peripla_BP_3"/>
    <property type="match status" value="1"/>
</dbReference>